<dbReference type="SUPFAM" id="SSF51430">
    <property type="entry name" value="NAD(P)-linked oxidoreductase"/>
    <property type="match status" value="1"/>
</dbReference>
<gene>
    <name evidence="8" type="ORF">BSTOLATCC_MIC43327</name>
</gene>
<dbReference type="PRINTS" id="PR00069">
    <property type="entry name" value="ALDKETRDTASE"/>
</dbReference>
<dbReference type="Pfam" id="PF00248">
    <property type="entry name" value="Aldo_ket_red"/>
    <property type="match status" value="1"/>
</dbReference>
<dbReference type="Proteomes" id="UP001162131">
    <property type="component" value="Unassembled WGS sequence"/>
</dbReference>
<dbReference type="PIRSF" id="PIRSF000097">
    <property type="entry name" value="AKR"/>
    <property type="match status" value="1"/>
</dbReference>
<feature type="domain" description="NADP-dependent oxidoreductase" evidence="7">
    <location>
        <begin position="17"/>
        <end position="288"/>
    </location>
</feature>
<evidence type="ECO:0000256" key="4">
    <source>
        <dbReference type="PIRSR" id="PIRSR000097-1"/>
    </source>
</evidence>
<comment type="caution">
    <text evidence="8">The sequence shown here is derived from an EMBL/GenBank/DDBJ whole genome shotgun (WGS) entry which is preliminary data.</text>
</comment>
<evidence type="ECO:0000259" key="7">
    <source>
        <dbReference type="Pfam" id="PF00248"/>
    </source>
</evidence>
<evidence type="ECO:0000256" key="6">
    <source>
        <dbReference type="PIRSR" id="PIRSR000097-3"/>
    </source>
</evidence>
<dbReference type="AlphaFoldDB" id="A0AAU9K267"/>
<keyword evidence="9" id="KW-1185">Reference proteome</keyword>
<evidence type="ECO:0000256" key="5">
    <source>
        <dbReference type="PIRSR" id="PIRSR000097-2"/>
    </source>
</evidence>
<dbReference type="InterPro" id="IPR020471">
    <property type="entry name" value="AKR"/>
</dbReference>
<dbReference type="CDD" id="cd19071">
    <property type="entry name" value="AKR_AKR1-5-like"/>
    <property type="match status" value="1"/>
</dbReference>
<proteinExistence type="inferred from homology"/>
<dbReference type="Gene3D" id="3.20.20.100">
    <property type="entry name" value="NADP-dependent oxidoreductase domain"/>
    <property type="match status" value="1"/>
</dbReference>
<feature type="active site" description="Proton donor" evidence="4">
    <location>
        <position position="51"/>
    </location>
</feature>
<dbReference type="PROSITE" id="PS00798">
    <property type="entry name" value="ALDOKETO_REDUCTASE_1"/>
    <property type="match status" value="1"/>
</dbReference>
<feature type="site" description="Lowers pKa of active site Tyr" evidence="6">
    <location>
        <position position="79"/>
    </location>
</feature>
<reference evidence="8" key="1">
    <citation type="submission" date="2021-09" db="EMBL/GenBank/DDBJ databases">
        <authorList>
            <consortium name="AG Swart"/>
            <person name="Singh M."/>
            <person name="Singh A."/>
            <person name="Seah K."/>
            <person name="Emmerich C."/>
        </authorList>
    </citation>
    <scope>NUCLEOTIDE SEQUENCE</scope>
    <source>
        <strain evidence="8">ATCC30299</strain>
    </source>
</reference>
<sequence>MALRYRRLRSGAMMPIIGFGTYKLKGEECYNAVKSAVLDAGYRHIDTATMYKNEADIGRALKDIFASGIRREDLFITTKLWCSDHSPERISQKFQESLDSLGLDYIDLYLIHKPFSVAGCEDYPNGDTFELSYIPTTAVWAELEKLVDRGLIIDLGISNVPAALLLEIYSSSRIKPSVVQNELHPYNTSENIIKFCKKLGIQYQGYGSLGGFNYKHDHQLTPLIEHPVIQEIALKYGKSCANILLNWSLSQEACIIPKSAQLERQIENLTAIEYKMEEDDIKRISQLNQNLRFYGVALLVKAGIPLYD</sequence>
<dbReference type="PROSITE" id="PS00063">
    <property type="entry name" value="ALDOKETO_REDUCTASE_3"/>
    <property type="match status" value="1"/>
</dbReference>
<evidence type="ECO:0000256" key="1">
    <source>
        <dbReference type="ARBA" id="ARBA00007905"/>
    </source>
</evidence>
<dbReference type="PANTHER" id="PTHR43827:SF3">
    <property type="entry name" value="NADP-DEPENDENT OXIDOREDUCTASE DOMAIN-CONTAINING PROTEIN"/>
    <property type="match status" value="1"/>
</dbReference>
<evidence type="ECO:0000313" key="8">
    <source>
        <dbReference type="EMBL" id="CAG9327287.1"/>
    </source>
</evidence>
<dbReference type="FunFam" id="3.20.20.100:FF:000002">
    <property type="entry name" value="2,5-diketo-D-gluconic acid reductase A"/>
    <property type="match status" value="1"/>
</dbReference>
<evidence type="ECO:0000256" key="2">
    <source>
        <dbReference type="ARBA" id="ARBA00022857"/>
    </source>
</evidence>
<organism evidence="8 9">
    <name type="scientific">Blepharisma stoltei</name>
    <dbReference type="NCBI Taxonomy" id="1481888"/>
    <lineage>
        <taxon>Eukaryota</taxon>
        <taxon>Sar</taxon>
        <taxon>Alveolata</taxon>
        <taxon>Ciliophora</taxon>
        <taxon>Postciliodesmatophora</taxon>
        <taxon>Heterotrichea</taxon>
        <taxon>Heterotrichida</taxon>
        <taxon>Blepharismidae</taxon>
        <taxon>Blepharisma</taxon>
    </lineage>
</organism>
<dbReference type="PANTHER" id="PTHR43827">
    <property type="entry name" value="2,5-DIKETO-D-GLUCONIC ACID REDUCTASE"/>
    <property type="match status" value="1"/>
</dbReference>
<accession>A0AAU9K267</accession>
<dbReference type="InterPro" id="IPR036812">
    <property type="entry name" value="NAD(P)_OxRdtase_dom_sf"/>
</dbReference>
<evidence type="ECO:0000313" key="9">
    <source>
        <dbReference type="Proteomes" id="UP001162131"/>
    </source>
</evidence>
<dbReference type="GO" id="GO:0016616">
    <property type="term" value="F:oxidoreductase activity, acting on the CH-OH group of donors, NAD or NADP as acceptor"/>
    <property type="evidence" value="ECO:0007669"/>
    <property type="project" value="UniProtKB-ARBA"/>
</dbReference>
<keyword evidence="3" id="KW-0560">Oxidoreductase</keyword>
<protein>
    <recommendedName>
        <fullName evidence="7">NADP-dependent oxidoreductase domain-containing protein</fullName>
    </recommendedName>
</protein>
<dbReference type="EMBL" id="CAJZBQ010000043">
    <property type="protein sequence ID" value="CAG9327287.1"/>
    <property type="molecule type" value="Genomic_DNA"/>
</dbReference>
<dbReference type="InterPro" id="IPR018170">
    <property type="entry name" value="Aldo/ket_reductase_CS"/>
</dbReference>
<keyword evidence="2" id="KW-0521">NADP</keyword>
<comment type="similarity">
    <text evidence="1">Belongs to the aldo/keto reductase family.</text>
</comment>
<evidence type="ECO:0000256" key="3">
    <source>
        <dbReference type="ARBA" id="ARBA00023002"/>
    </source>
</evidence>
<dbReference type="InterPro" id="IPR023210">
    <property type="entry name" value="NADP_OxRdtase_dom"/>
</dbReference>
<feature type="binding site" evidence="5">
    <location>
        <position position="112"/>
    </location>
    <ligand>
        <name>substrate</name>
    </ligand>
</feature>
<name>A0AAU9K267_9CILI</name>